<evidence type="ECO:0000256" key="7">
    <source>
        <dbReference type="RuleBase" id="RU363032"/>
    </source>
</evidence>
<dbReference type="CDD" id="cd06261">
    <property type="entry name" value="TM_PBP2"/>
    <property type="match status" value="1"/>
</dbReference>
<dbReference type="GO" id="GO:0005886">
    <property type="term" value="C:plasma membrane"/>
    <property type="evidence" value="ECO:0007669"/>
    <property type="project" value="UniProtKB-SubCell"/>
</dbReference>
<dbReference type="Gene3D" id="1.10.3720.10">
    <property type="entry name" value="MetI-like"/>
    <property type="match status" value="1"/>
</dbReference>
<feature type="transmembrane region" description="Helical" evidence="7">
    <location>
        <begin position="282"/>
        <end position="308"/>
    </location>
</feature>
<dbReference type="Proteomes" id="UP000032737">
    <property type="component" value="Chromosome"/>
</dbReference>
<comment type="subcellular location">
    <subcellularLocation>
        <location evidence="1 7">Cell membrane</location>
        <topology evidence="1 7">Multi-pass membrane protein</topology>
    </subcellularLocation>
</comment>
<evidence type="ECO:0000256" key="1">
    <source>
        <dbReference type="ARBA" id="ARBA00004651"/>
    </source>
</evidence>
<dbReference type="PROSITE" id="PS50928">
    <property type="entry name" value="ABC_TM1"/>
    <property type="match status" value="1"/>
</dbReference>
<evidence type="ECO:0000259" key="8">
    <source>
        <dbReference type="PROSITE" id="PS50928"/>
    </source>
</evidence>
<evidence type="ECO:0000256" key="2">
    <source>
        <dbReference type="ARBA" id="ARBA00022448"/>
    </source>
</evidence>
<evidence type="ECO:0000256" key="4">
    <source>
        <dbReference type="ARBA" id="ARBA00022692"/>
    </source>
</evidence>
<dbReference type="STRING" id="61635.BN85313960"/>
<dbReference type="PANTHER" id="PTHR30465">
    <property type="entry name" value="INNER MEMBRANE ABC TRANSPORTER"/>
    <property type="match status" value="1"/>
</dbReference>
<keyword evidence="4 7" id="KW-0812">Transmembrane</keyword>
<dbReference type="SUPFAM" id="SSF161098">
    <property type="entry name" value="MetI-like"/>
    <property type="match status" value="1"/>
</dbReference>
<dbReference type="Pfam" id="PF00528">
    <property type="entry name" value="BPD_transp_1"/>
    <property type="match status" value="1"/>
</dbReference>
<dbReference type="PANTHER" id="PTHR30465:SF0">
    <property type="entry name" value="OLIGOPEPTIDE TRANSPORT SYSTEM PERMEASE PROTEIN APPB"/>
    <property type="match status" value="1"/>
</dbReference>
<feature type="transmembrane region" description="Helical" evidence="7">
    <location>
        <begin position="132"/>
        <end position="155"/>
    </location>
</feature>
<evidence type="ECO:0000313" key="10">
    <source>
        <dbReference type="Proteomes" id="UP000032737"/>
    </source>
</evidence>
<feature type="transmembrane region" description="Helical" evidence="7">
    <location>
        <begin position="240"/>
        <end position="262"/>
    </location>
</feature>
<dbReference type="InterPro" id="IPR000515">
    <property type="entry name" value="MetI-like"/>
</dbReference>
<dbReference type="InterPro" id="IPR035906">
    <property type="entry name" value="MetI-like_sf"/>
</dbReference>
<dbReference type="GO" id="GO:0055085">
    <property type="term" value="P:transmembrane transport"/>
    <property type="evidence" value="ECO:0007669"/>
    <property type="project" value="InterPro"/>
</dbReference>
<feature type="transmembrane region" description="Helical" evidence="7">
    <location>
        <begin position="175"/>
        <end position="195"/>
    </location>
</feature>
<evidence type="ECO:0000313" key="9">
    <source>
        <dbReference type="EMBL" id="CCV66417.1"/>
    </source>
</evidence>
<feature type="transmembrane region" description="Helical" evidence="7">
    <location>
        <begin position="9"/>
        <end position="30"/>
    </location>
</feature>
<gene>
    <name evidence="9" type="ORF">BN85313960</name>
</gene>
<dbReference type="OrthoDB" id="9789439at2"/>
<proteinExistence type="inferred from homology"/>
<keyword evidence="5 7" id="KW-1133">Transmembrane helix</keyword>
<feature type="transmembrane region" description="Helical" evidence="7">
    <location>
        <begin position="101"/>
        <end position="120"/>
    </location>
</feature>
<sequence length="319" mass="35879">MKTYVLKRIGLIFVTAIVIIFLVFVFIKLLPTYDAKVIGLDPEIAELIRQREGYGKPIVEQFYIWVSNIFRYGNFGRSLTRNRDVFAIMGDRIPVSMRLNIIPYLIGIPIGIGLGIWAALKKNKVTDHVISTGVIFFISVPSFVVATMLQYYVVYEWQLIDTPFVLATVDFKADFWRGITSYIMPVTVMVIGNVAGLTRVTRAELTEVLTSEFMLLCRTKGLTKGQATVRHALRNAMVPIAPSLIGGFIYIMSGSLIIEQIFRVPGIGGVYLEAFNNQDYPLILGYLVFYTILSLFATLIVDLSYGFIDPRIRMGAGKK</sequence>
<dbReference type="AlphaFoldDB" id="U4KPP3"/>
<evidence type="ECO:0000256" key="3">
    <source>
        <dbReference type="ARBA" id="ARBA00022475"/>
    </source>
</evidence>
<dbReference type="InterPro" id="IPR045621">
    <property type="entry name" value="BPD_transp_1_N"/>
</dbReference>
<keyword evidence="3" id="KW-1003">Cell membrane</keyword>
<comment type="similarity">
    <text evidence="7">Belongs to the binding-protein-dependent transport system permease family.</text>
</comment>
<evidence type="ECO:0000256" key="6">
    <source>
        <dbReference type="ARBA" id="ARBA00023136"/>
    </source>
</evidence>
<keyword evidence="10" id="KW-1185">Reference proteome</keyword>
<organism evidence="9 10">
    <name type="scientific">Acholeplasma brassicae</name>
    <dbReference type="NCBI Taxonomy" id="61635"/>
    <lineage>
        <taxon>Bacteria</taxon>
        <taxon>Bacillati</taxon>
        <taxon>Mycoplasmatota</taxon>
        <taxon>Mollicutes</taxon>
        <taxon>Acholeplasmatales</taxon>
        <taxon>Acholeplasmataceae</taxon>
        <taxon>Acholeplasma</taxon>
    </lineage>
</organism>
<dbReference type="KEGG" id="abra:BN85313960"/>
<protein>
    <submittedName>
        <fullName evidence="9">Oligopeptide ABC transporter, permease</fullName>
    </submittedName>
</protein>
<keyword evidence="6 7" id="KW-0472">Membrane</keyword>
<accession>U4KPP3</accession>
<dbReference type="HOGENOM" id="CLU_036879_1_2_14"/>
<keyword evidence="2 7" id="KW-0813">Transport</keyword>
<dbReference type="EMBL" id="FO681348">
    <property type="protein sequence ID" value="CCV66417.1"/>
    <property type="molecule type" value="Genomic_DNA"/>
</dbReference>
<reference evidence="9 10" key="1">
    <citation type="journal article" date="2013" name="J. Mol. Microbiol. Biotechnol.">
        <title>Analysis of the Complete Genomes of Acholeplasma brassicae , A. palmae and A. laidlawii and Their Comparison to the Obligate Parasites from ' Candidatus Phytoplasma'.</title>
        <authorList>
            <person name="Kube M."/>
            <person name="Siewert C."/>
            <person name="Migdoll A.M."/>
            <person name="Duduk B."/>
            <person name="Holz S."/>
            <person name="Rabus R."/>
            <person name="Seemuller E."/>
            <person name="Mitrovic J."/>
            <person name="Muller I."/>
            <person name="Buttner C."/>
            <person name="Reinhardt R."/>
        </authorList>
    </citation>
    <scope>NUCLEOTIDE SEQUENCE [LARGE SCALE GENOMIC DNA]</scope>
    <source>
        <strain evidence="10">0502</strain>
    </source>
</reference>
<name>U4KPP3_9MOLU</name>
<dbReference type="Pfam" id="PF19300">
    <property type="entry name" value="BPD_transp_1_N"/>
    <property type="match status" value="1"/>
</dbReference>
<dbReference type="RefSeq" id="WP_030005277.1">
    <property type="nucleotide sequence ID" value="NC_022549.1"/>
</dbReference>
<evidence type="ECO:0000256" key="5">
    <source>
        <dbReference type="ARBA" id="ARBA00022989"/>
    </source>
</evidence>
<feature type="domain" description="ABC transmembrane type-1" evidence="8">
    <location>
        <begin position="93"/>
        <end position="301"/>
    </location>
</feature>